<dbReference type="EMBL" id="FKIF01000007">
    <property type="protein sequence ID" value="SAI71907.1"/>
    <property type="molecule type" value="Genomic_DNA"/>
</dbReference>
<protein>
    <submittedName>
        <fullName evidence="9">Outer membrane protein</fullName>
    </submittedName>
</protein>
<evidence type="ECO:0000256" key="1">
    <source>
        <dbReference type="ARBA" id="ARBA00004442"/>
    </source>
</evidence>
<dbReference type="InterPro" id="IPR003423">
    <property type="entry name" value="OMP_efflux"/>
</dbReference>
<evidence type="ECO:0000256" key="3">
    <source>
        <dbReference type="ARBA" id="ARBA00022448"/>
    </source>
</evidence>
<evidence type="ECO:0000313" key="10">
    <source>
        <dbReference type="Proteomes" id="UP000076848"/>
    </source>
</evidence>
<evidence type="ECO:0000256" key="8">
    <source>
        <dbReference type="SAM" id="MobiDB-lite"/>
    </source>
</evidence>
<reference evidence="9 10" key="1">
    <citation type="submission" date="2016-04" db="EMBL/GenBank/DDBJ databases">
        <authorList>
            <consortium name="Pathogen Informatics"/>
        </authorList>
    </citation>
    <scope>NUCLEOTIDE SEQUENCE [LARGE SCALE GENOMIC DNA]</scope>
    <source>
        <strain evidence="9 10">H050680373</strain>
    </source>
</reference>
<organism evidence="9 10">
    <name type="scientific">Bordetella ansorpii</name>
    <dbReference type="NCBI Taxonomy" id="288768"/>
    <lineage>
        <taxon>Bacteria</taxon>
        <taxon>Pseudomonadati</taxon>
        <taxon>Pseudomonadota</taxon>
        <taxon>Betaproteobacteria</taxon>
        <taxon>Burkholderiales</taxon>
        <taxon>Alcaligenaceae</taxon>
        <taxon>Bordetella</taxon>
    </lineage>
</organism>
<dbReference type="GO" id="GO:0009279">
    <property type="term" value="C:cell outer membrane"/>
    <property type="evidence" value="ECO:0007669"/>
    <property type="project" value="UniProtKB-SubCell"/>
</dbReference>
<evidence type="ECO:0000256" key="2">
    <source>
        <dbReference type="ARBA" id="ARBA00007613"/>
    </source>
</evidence>
<keyword evidence="7" id="KW-0998">Cell outer membrane</keyword>
<evidence type="ECO:0000256" key="7">
    <source>
        <dbReference type="ARBA" id="ARBA00023237"/>
    </source>
</evidence>
<dbReference type="Gene3D" id="1.20.1600.10">
    <property type="entry name" value="Outer membrane efflux proteins (OEP)"/>
    <property type="match status" value="1"/>
</dbReference>
<keyword evidence="4" id="KW-1134">Transmembrane beta strand</keyword>
<evidence type="ECO:0000256" key="6">
    <source>
        <dbReference type="ARBA" id="ARBA00023136"/>
    </source>
</evidence>
<dbReference type="AlphaFoldDB" id="A0A157SN88"/>
<comment type="similarity">
    <text evidence="2">Belongs to the outer membrane factor (OMF) (TC 1.B.17) family.</text>
</comment>
<keyword evidence="3" id="KW-0813">Transport</keyword>
<accession>A0A157SN88</accession>
<evidence type="ECO:0000313" key="9">
    <source>
        <dbReference type="EMBL" id="SAI71907.1"/>
    </source>
</evidence>
<feature type="region of interest" description="Disordered" evidence="8">
    <location>
        <begin position="726"/>
        <end position="756"/>
    </location>
</feature>
<dbReference type="SUPFAM" id="SSF56954">
    <property type="entry name" value="Outer membrane efflux proteins (OEP)"/>
    <property type="match status" value="1"/>
</dbReference>
<evidence type="ECO:0000256" key="4">
    <source>
        <dbReference type="ARBA" id="ARBA00022452"/>
    </source>
</evidence>
<feature type="region of interest" description="Disordered" evidence="8">
    <location>
        <begin position="90"/>
        <end position="160"/>
    </location>
</feature>
<feature type="region of interest" description="Disordered" evidence="8">
    <location>
        <begin position="221"/>
        <end position="266"/>
    </location>
</feature>
<gene>
    <name evidence="9" type="primary">bepC</name>
    <name evidence="9" type="ORF">SAMEA3906486_03826</name>
</gene>
<feature type="compositionally biased region" description="Pro residues" evidence="8">
    <location>
        <begin position="226"/>
        <end position="235"/>
    </location>
</feature>
<keyword evidence="5" id="KW-0812">Transmembrane</keyword>
<dbReference type="PANTHER" id="PTHR30026">
    <property type="entry name" value="OUTER MEMBRANE PROTEIN TOLC"/>
    <property type="match status" value="1"/>
</dbReference>
<dbReference type="NCBIfam" id="TIGR01844">
    <property type="entry name" value="type_I_sec_TolC"/>
    <property type="match status" value="1"/>
</dbReference>
<name>A0A157SN88_9BORD</name>
<feature type="compositionally biased region" description="Low complexity" evidence="8">
    <location>
        <begin position="236"/>
        <end position="253"/>
    </location>
</feature>
<dbReference type="Proteomes" id="UP000076848">
    <property type="component" value="Unassembled WGS sequence"/>
</dbReference>
<keyword evidence="10" id="KW-1185">Reference proteome</keyword>
<dbReference type="STRING" id="288768.SAMEA3906486_03826"/>
<evidence type="ECO:0000256" key="5">
    <source>
        <dbReference type="ARBA" id="ARBA00022692"/>
    </source>
</evidence>
<proteinExistence type="inferred from homology"/>
<feature type="compositionally biased region" description="Low complexity" evidence="8">
    <location>
        <begin position="90"/>
        <end position="129"/>
    </location>
</feature>
<dbReference type="GO" id="GO:1990281">
    <property type="term" value="C:efflux pump complex"/>
    <property type="evidence" value="ECO:0007669"/>
    <property type="project" value="TreeGrafter"/>
</dbReference>
<dbReference type="GO" id="GO:0015288">
    <property type="term" value="F:porin activity"/>
    <property type="evidence" value="ECO:0007669"/>
    <property type="project" value="TreeGrafter"/>
</dbReference>
<comment type="subcellular location">
    <subcellularLocation>
        <location evidence="1">Cell outer membrane</location>
    </subcellularLocation>
</comment>
<dbReference type="InterPro" id="IPR010130">
    <property type="entry name" value="T1SS_OMP_TolC"/>
</dbReference>
<dbReference type="PANTHER" id="PTHR30026:SF22">
    <property type="entry name" value="OUTER MEMBRANE EFFLUX PROTEIN"/>
    <property type="match status" value="1"/>
</dbReference>
<sequence length="756" mass="81718">MLRDSIQIFSASAMSLAGIRGGAFAERSLAASLTDRKHAPASPARPVLPITPMAAAFALLCSSSALAQSAPAFSYQTPLLATPFSAPAVPDAPTPVRDAPAPAPDAGTQAARPVSEAGPRPGSRTTRPPANASSETPTQAAEAANNEDDTHMGRARPSAKVEPIRLASLFLPAVTLAPRAPSAKPAPEARRRAASQRVRVASLGPTAVALAPESAQPVYTAAAAPQPAPTRPPASQPVMAAPIPAPAPRDTAPMPALPQSPSPAYEGATAATASLGGPGLTLHQVVENTLLTNPEIQARYHDFRSALEGQSVSRGGFLPQVNTQAYYGREYRSNVPDQGGGKGSESWSRPGYNVELRQLIFDGFRTPNDIKQAGFDKLARFYDLLAVSDTTAMDAVQAFIDLQRYRDMESLARQNYALHESTLKQIDERTESGVGRRVDQEQAGGRLALAQTNLMTETANLLDVTQRFQRITGMSPPANLLPVPDIASRLPTRPTDFATSLRRNPSFLSKQASLQAAEAGVASSRGAFSPKFEFVASHGQDQTDPSPDYKDIRSSSVQIMMTYNLYRGGADSARVRQTTAQQYAARDVRDYTCRNVQQDLAVAWNNVTRVQAQLPFLRDHELATAKVRDAYRQQFQIGQRTLLDLLNTENELFESRRSLVNAEYDLRIAQYRWLALSHSLLPALSLRPARDEMPEENGRLEVSDEVIRMCSSAMPESARLRPVKVKYNDGPLPPTLVPMESQSPQTGLDPSLRRPQ</sequence>
<dbReference type="Pfam" id="PF02321">
    <property type="entry name" value="OEP"/>
    <property type="match status" value="2"/>
</dbReference>
<keyword evidence="6" id="KW-0472">Membrane</keyword>
<dbReference type="GO" id="GO:0015562">
    <property type="term" value="F:efflux transmembrane transporter activity"/>
    <property type="evidence" value="ECO:0007669"/>
    <property type="project" value="InterPro"/>
</dbReference>
<dbReference type="InterPro" id="IPR051906">
    <property type="entry name" value="TolC-like"/>
</dbReference>